<keyword evidence="3" id="KW-1185">Reference proteome</keyword>
<proteinExistence type="predicted"/>
<reference evidence="2" key="1">
    <citation type="journal article" date="2019" name="Environ. Microbiol.">
        <title>Fungal ecological strategies reflected in gene transcription - a case study of two litter decomposers.</title>
        <authorList>
            <person name="Barbi F."/>
            <person name="Kohler A."/>
            <person name="Barry K."/>
            <person name="Baskaran P."/>
            <person name="Daum C."/>
            <person name="Fauchery L."/>
            <person name="Ihrmark K."/>
            <person name="Kuo A."/>
            <person name="LaButti K."/>
            <person name="Lipzen A."/>
            <person name="Morin E."/>
            <person name="Grigoriev I.V."/>
            <person name="Henrissat B."/>
            <person name="Lindahl B."/>
            <person name="Martin F."/>
        </authorList>
    </citation>
    <scope>NUCLEOTIDE SEQUENCE</scope>
    <source>
        <strain evidence="2">JB14</strain>
    </source>
</reference>
<evidence type="ECO:0000313" key="3">
    <source>
        <dbReference type="Proteomes" id="UP000799118"/>
    </source>
</evidence>
<protein>
    <submittedName>
        <fullName evidence="2">Uncharacterized protein</fullName>
    </submittedName>
</protein>
<dbReference type="EMBL" id="ML769473">
    <property type="protein sequence ID" value="KAE9399121.1"/>
    <property type="molecule type" value="Genomic_DNA"/>
</dbReference>
<keyword evidence="1" id="KW-1133">Transmembrane helix</keyword>
<feature type="non-terminal residue" evidence="2">
    <location>
        <position position="638"/>
    </location>
</feature>
<sequence length="638" mass="72103">MRPTCDAIGSRRLAVSRIHSPDPSRKLYAPHFSFGIIGNHGFFTEIYHNPTFHRSVSTSTQLVSEPNSQGDITSAQLSRAVWQSVRLAIQAQDLHTAYIIVESVRLSNKPLLHNSPSKHYRATGIEFFEPVSQKLSGHALIHGLLRLGLPRRAHAAAKIMMDNGVAVHTKTLETIIEALVRSDGNTPRSSGQEYLTYLKTILPKRNVLSLHPSLTAGKGNRAALDLFNCARNQKQQRTERMYRTIIGSFLLHGELIAATLLITIILKDCAVRDAIGRQLASPELKEDPQLEQQAVDHYRFLRRSSPYPSWNVLKDIITSIADVLLKDPVEDDAYQVSFRSALQALANLAYMLDIRQMPYPHVSSLIHLLYTCPKCDDLVWIVGKDNKPAQVKAYDYFHIVLQRFTRHPPRSRKQLPSLKPTLELLHWKPTLNNSRPLDLPACNSLLQYTLRHRLSPNAANIILQYMQDPFWKQSGFRRPVPNEVTYNIILSSARLLRSPVMAETVLQVFKSLPERGLGTIESDPASLLLPPPNLDLTKGLAKSRFSKSLRRLASESHELSIPPPKSTKNFRVGSYTLTAYISYLVSTGRPHVVPDILFELLPELTIIDHPSWGNLSPEEVQRIRRQSRHECLPRIVAY</sequence>
<keyword evidence="1" id="KW-0472">Membrane</keyword>
<evidence type="ECO:0000256" key="1">
    <source>
        <dbReference type="SAM" id="Phobius"/>
    </source>
</evidence>
<feature type="transmembrane region" description="Helical" evidence="1">
    <location>
        <begin position="241"/>
        <end position="266"/>
    </location>
</feature>
<dbReference type="Proteomes" id="UP000799118">
    <property type="component" value="Unassembled WGS sequence"/>
</dbReference>
<gene>
    <name evidence="2" type="ORF">BT96DRAFT_1019729</name>
</gene>
<dbReference type="AlphaFoldDB" id="A0A6A4HNC9"/>
<keyword evidence="1" id="KW-0812">Transmembrane</keyword>
<name>A0A6A4HNC9_9AGAR</name>
<accession>A0A6A4HNC9</accession>
<evidence type="ECO:0000313" key="2">
    <source>
        <dbReference type="EMBL" id="KAE9399121.1"/>
    </source>
</evidence>
<organism evidence="2 3">
    <name type="scientific">Gymnopus androsaceus JB14</name>
    <dbReference type="NCBI Taxonomy" id="1447944"/>
    <lineage>
        <taxon>Eukaryota</taxon>
        <taxon>Fungi</taxon>
        <taxon>Dikarya</taxon>
        <taxon>Basidiomycota</taxon>
        <taxon>Agaricomycotina</taxon>
        <taxon>Agaricomycetes</taxon>
        <taxon>Agaricomycetidae</taxon>
        <taxon>Agaricales</taxon>
        <taxon>Marasmiineae</taxon>
        <taxon>Omphalotaceae</taxon>
        <taxon>Gymnopus</taxon>
    </lineage>
</organism>
<dbReference type="OrthoDB" id="2554293at2759"/>